<feature type="non-terminal residue" evidence="4">
    <location>
        <position position="1"/>
    </location>
</feature>
<comment type="similarity">
    <text evidence="1">Belongs to the PPR family. PCMP-H subfamily.</text>
</comment>
<dbReference type="PANTHER" id="PTHR47926">
    <property type="entry name" value="PENTATRICOPEPTIDE REPEAT-CONTAINING PROTEIN"/>
    <property type="match status" value="1"/>
</dbReference>
<keyword evidence="5" id="KW-1185">Reference proteome</keyword>
<dbReference type="Proteomes" id="UP000187406">
    <property type="component" value="Unassembled WGS sequence"/>
</dbReference>
<keyword evidence="2" id="KW-0677">Repeat</keyword>
<dbReference type="Pfam" id="PF20431">
    <property type="entry name" value="E_motif"/>
    <property type="match status" value="1"/>
</dbReference>
<feature type="repeat" description="PPR" evidence="3">
    <location>
        <begin position="553"/>
        <end position="587"/>
    </location>
</feature>
<feature type="repeat" description="PPR" evidence="3">
    <location>
        <begin position="428"/>
        <end position="462"/>
    </location>
</feature>
<dbReference type="InterPro" id="IPR046848">
    <property type="entry name" value="E_motif"/>
</dbReference>
<dbReference type="PROSITE" id="PS51375">
    <property type="entry name" value="PPR"/>
    <property type="match status" value="8"/>
</dbReference>
<dbReference type="Pfam" id="PF01535">
    <property type="entry name" value="PPR"/>
    <property type="match status" value="4"/>
</dbReference>
<dbReference type="FunFam" id="1.25.40.10:FF:000427">
    <property type="entry name" value="Pentatricopeptide repeat-containing protein chloroplastic"/>
    <property type="match status" value="1"/>
</dbReference>
<dbReference type="FunFam" id="1.25.40.10:FF:000031">
    <property type="entry name" value="Pentatricopeptide repeat-containing protein mitochondrial"/>
    <property type="match status" value="1"/>
</dbReference>
<feature type="repeat" description="PPR" evidence="3">
    <location>
        <begin position="588"/>
        <end position="618"/>
    </location>
</feature>
<feature type="repeat" description="PPR" evidence="3">
    <location>
        <begin position="619"/>
        <end position="653"/>
    </location>
</feature>
<evidence type="ECO:0000256" key="1">
    <source>
        <dbReference type="ARBA" id="ARBA00006643"/>
    </source>
</evidence>
<dbReference type="EMBL" id="BDDD01000226">
    <property type="protein sequence ID" value="GAV61831.1"/>
    <property type="molecule type" value="Genomic_DNA"/>
</dbReference>
<feature type="repeat" description="PPR" evidence="3">
    <location>
        <begin position="132"/>
        <end position="166"/>
    </location>
</feature>
<dbReference type="NCBIfam" id="TIGR00756">
    <property type="entry name" value="PPR"/>
    <property type="match status" value="8"/>
</dbReference>
<evidence type="ECO:0000256" key="3">
    <source>
        <dbReference type="PROSITE-ProRule" id="PRU00708"/>
    </source>
</evidence>
<dbReference type="Gene3D" id="1.25.40.10">
    <property type="entry name" value="Tetratricopeptide repeat domain"/>
    <property type="match status" value="6"/>
</dbReference>
<evidence type="ECO:0000313" key="4">
    <source>
        <dbReference type="EMBL" id="GAV61831.1"/>
    </source>
</evidence>
<dbReference type="GO" id="GO:0003723">
    <property type="term" value="F:RNA binding"/>
    <property type="evidence" value="ECO:0007669"/>
    <property type="project" value="InterPro"/>
</dbReference>
<protein>
    <submittedName>
        <fullName evidence="4">PPR domain-containing protein/PPR_1 domain-containing protein/PPR_2 domain-containing protein</fullName>
    </submittedName>
</protein>
<dbReference type="Pfam" id="PF12854">
    <property type="entry name" value="PPR_1"/>
    <property type="match status" value="1"/>
</dbReference>
<comment type="caution">
    <text evidence="4">The sequence shown here is derived from an EMBL/GenBank/DDBJ whole genome shotgun (WGS) entry which is preliminary data.</text>
</comment>
<dbReference type="InterPro" id="IPR046960">
    <property type="entry name" value="PPR_At4g14850-like_plant"/>
</dbReference>
<evidence type="ECO:0000256" key="2">
    <source>
        <dbReference type="ARBA" id="ARBA00022737"/>
    </source>
</evidence>
<proteinExistence type="inferred from homology"/>
<dbReference type="FunFam" id="1.25.40.10:FF:000344">
    <property type="entry name" value="Pentatricopeptide repeat-containing protein"/>
    <property type="match status" value="1"/>
</dbReference>
<feature type="repeat" description="PPR" evidence="3">
    <location>
        <begin position="233"/>
        <end position="267"/>
    </location>
</feature>
<feature type="non-terminal residue" evidence="4">
    <location>
        <position position="799"/>
    </location>
</feature>
<dbReference type="OrthoDB" id="185373at2759"/>
<dbReference type="FunFam" id="1.25.40.10:FF:001093">
    <property type="entry name" value="Pentatricopeptide repeat-containing protein At2g34400"/>
    <property type="match status" value="1"/>
</dbReference>
<dbReference type="InParanoid" id="A0A1Q3B1E5"/>
<feature type="repeat" description="PPR" evidence="3">
    <location>
        <begin position="72"/>
        <end position="102"/>
    </location>
</feature>
<reference evidence="5" key="1">
    <citation type="submission" date="2016-04" db="EMBL/GenBank/DDBJ databases">
        <title>Cephalotus genome sequencing.</title>
        <authorList>
            <person name="Fukushima K."/>
            <person name="Hasebe M."/>
            <person name="Fang X."/>
        </authorList>
    </citation>
    <scope>NUCLEOTIDE SEQUENCE [LARGE SCALE GENOMIC DNA]</scope>
    <source>
        <strain evidence="5">cv. St1</strain>
    </source>
</reference>
<dbReference type="PANTHER" id="PTHR47926:SF440">
    <property type="entry name" value="REPEAT-CONTAINING PROTEIN, PUTATIVE-RELATED"/>
    <property type="match status" value="1"/>
</dbReference>
<evidence type="ECO:0000313" key="5">
    <source>
        <dbReference type="Proteomes" id="UP000187406"/>
    </source>
</evidence>
<dbReference type="GO" id="GO:0009451">
    <property type="term" value="P:RNA modification"/>
    <property type="evidence" value="ECO:0007669"/>
    <property type="project" value="InterPro"/>
</dbReference>
<dbReference type="InterPro" id="IPR002885">
    <property type="entry name" value="PPR_rpt"/>
</dbReference>
<name>A0A1Q3B1E5_CEPFO</name>
<dbReference type="AlphaFoldDB" id="A0A1Q3B1E5"/>
<dbReference type="SUPFAM" id="SSF48452">
    <property type="entry name" value="TPR-like"/>
    <property type="match status" value="1"/>
</dbReference>
<feature type="repeat" description="PPR" evidence="3">
    <location>
        <begin position="518"/>
        <end position="552"/>
    </location>
</feature>
<organism evidence="4 5">
    <name type="scientific">Cephalotus follicularis</name>
    <name type="common">Albany pitcher plant</name>
    <dbReference type="NCBI Taxonomy" id="3775"/>
    <lineage>
        <taxon>Eukaryota</taxon>
        <taxon>Viridiplantae</taxon>
        <taxon>Streptophyta</taxon>
        <taxon>Embryophyta</taxon>
        <taxon>Tracheophyta</taxon>
        <taxon>Spermatophyta</taxon>
        <taxon>Magnoliopsida</taxon>
        <taxon>eudicotyledons</taxon>
        <taxon>Gunneridae</taxon>
        <taxon>Pentapetalae</taxon>
        <taxon>rosids</taxon>
        <taxon>fabids</taxon>
        <taxon>Oxalidales</taxon>
        <taxon>Cephalotaceae</taxon>
        <taxon>Cephalotus</taxon>
    </lineage>
</organism>
<gene>
    <name evidence="4" type="ORF">CFOL_v3_05357</name>
</gene>
<dbReference type="Pfam" id="PF13041">
    <property type="entry name" value="PPR_2"/>
    <property type="match status" value="5"/>
</dbReference>
<dbReference type="FunFam" id="1.25.40.10:FF:000333">
    <property type="entry name" value="Pentatricopeptide repeat-containing protein"/>
    <property type="match status" value="1"/>
</dbReference>
<dbReference type="InterPro" id="IPR011990">
    <property type="entry name" value="TPR-like_helical_dom_sf"/>
</dbReference>
<accession>A0A1Q3B1E5</accession>
<sequence length="799" mass="88933">DGFLPDTYTFPAVLKSCAKFVGSNEGRQVHGVITKVGFLCDIYVRNSLVHLYSVCGDFIGAGRTFDEMPVRDVVSWTGIVSGYARAGLFDEAVGLFLRMDVQPNVATFVCVLVACGRRGEAKQIFDELLEKDIVSWTSIINGLVQCKHAKEALDLFTEMQTSGLEPDRVVLTSVLSACASLGALDYGTWVHEYINSRGVKWDIHIGTAIINMHAKCGCIDMALETFNGMSSKNVFTWNALLSGLAMHGHGYEAFKHFEEMVRVNTRPNEVTFLAILTACCHSGLVDEGRTQLHTDPSSISHVLKSYALLPSYLHKANIVFNQIERPTLLVLNHMIRGFSQSDQPHEAIHMFDQMCYQGLLGDNLTFIFVLKACGRVSDIVHGQRVHVQALKLGFGSYLFVANALIHMYGCCRVLGLARKVFDEMEERDLVSWNSLICGYSQCNMYQQVLGLFNAMQEADIKADALTMVKVILACIYLGDFDYGDRMVEYIENNKVTADVFLGKLIEARRLFDEMPNRDIISWTSMITGYSQANQFSDALQLFEEMMMTEVQPDQVTVASVLSACAHLGRLEVGEAVHDYIRRNGVNADTYVGNSLIDMYCKCGAVEKALMVFQDMRKKDSVSWTSIIAGHAVNGYADLALELFTLMLREGIQPTHGTFIGILSACTHAGLVDKGLEYFEIMEKIYGLSPEMKHYGCVVDLLSRSGNLERAFEFIKKMTVVPDVVVWRIFLGSCKLHGNLVLAEIATNKLLQLDPSNSGNYVLLSNAYAASDRWDDATQIRDLMVESEVLKPSGWSSIEV</sequence>